<evidence type="ECO:0000313" key="2">
    <source>
        <dbReference type="EMBL" id="KAK8505995.1"/>
    </source>
</evidence>
<organism evidence="2 3">
    <name type="scientific">Hibiscus sabdariffa</name>
    <name type="common">roselle</name>
    <dbReference type="NCBI Taxonomy" id="183260"/>
    <lineage>
        <taxon>Eukaryota</taxon>
        <taxon>Viridiplantae</taxon>
        <taxon>Streptophyta</taxon>
        <taxon>Embryophyta</taxon>
        <taxon>Tracheophyta</taxon>
        <taxon>Spermatophyta</taxon>
        <taxon>Magnoliopsida</taxon>
        <taxon>eudicotyledons</taxon>
        <taxon>Gunneridae</taxon>
        <taxon>Pentapetalae</taxon>
        <taxon>rosids</taxon>
        <taxon>malvids</taxon>
        <taxon>Malvales</taxon>
        <taxon>Malvaceae</taxon>
        <taxon>Malvoideae</taxon>
        <taxon>Hibiscus</taxon>
    </lineage>
</organism>
<dbReference type="EMBL" id="JBBPBM010000120">
    <property type="protein sequence ID" value="KAK8505995.1"/>
    <property type="molecule type" value="Genomic_DNA"/>
</dbReference>
<evidence type="ECO:0000313" key="3">
    <source>
        <dbReference type="Proteomes" id="UP001472677"/>
    </source>
</evidence>
<accession>A0ABR2BFQ3</accession>
<gene>
    <name evidence="2" type="ORF">V6N12_074057</name>
</gene>
<keyword evidence="3" id="KW-1185">Reference proteome</keyword>
<sequence>MKRTWFSQVAGSSSSVTPLNSVQYDNRRGGRKPRNQNGELCLKLENAYPTFSTQTTPANLGLQQPPFGYQSQASFCTAPQGDFSTSYSYSGTDKSLVELV</sequence>
<protein>
    <submittedName>
        <fullName evidence="2">Uncharacterized protein</fullName>
    </submittedName>
</protein>
<evidence type="ECO:0000256" key="1">
    <source>
        <dbReference type="SAM" id="MobiDB-lite"/>
    </source>
</evidence>
<comment type="caution">
    <text evidence="2">The sequence shown here is derived from an EMBL/GenBank/DDBJ whole genome shotgun (WGS) entry which is preliminary data.</text>
</comment>
<feature type="compositionally biased region" description="Polar residues" evidence="1">
    <location>
        <begin position="1"/>
        <end position="24"/>
    </location>
</feature>
<name>A0ABR2BFQ3_9ROSI</name>
<proteinExistence type="predicted"/>
<dbReference type="Proteomes" id="UP001472677">
    <property type="component" value="Unassembled WGS sequence"/>
</dbReference>
<reference evidence="2 3" key="1">
    <citation type="journal article" date="2024" name="G3 (Bethesda)">
        <title>Genome assembly of Hibiscus sabdariffa L. provides insights into metabolisms of medicinal natural products.</title>
        <authorList>
            <person name="Kim T."/>
        </authorList>
    </citation>
    <scope>NUCLEOTIDE SEQUENCE [LARGE SCALE GENOMIC DNA]</scope>
    <source>
        <strain evidence="2">TK-2024</strain>
        <tissue evidence="2">Old leaves</tissue>
    </source>
</reference>
<feature type="region of interest" description="Disordered" evidence="1">
    <location>
        <begin position="1"/>
        <end position="38"/>
    </location>
</feature>